<dbReference type="KEGG" id="blr:BRLA_c013190"/>
<accession>A0A075R1B1</accession>
<dbReference type="GO" id="GO:0071555">
    <property type="term" value="P:cell wall organization"/>
    <property type="evidence" value="ECO:0007669"/>
    <property type="project" value="TreeGrafter"/>
</dbReference>
<evidence type="ECO:0000313" key="7">
    <source>
        <dbReference type="EMBL" id="AIG25659.1"/>
    </source>
</evidence>
<evidence type="ECO:0000256" key="1">
    <source>
        <dbReference type="ARBA" id="ARBA00004370"/>
    </source>
</evidence>
<dbReference type="GO" id="GO:0008658">
    <property type="term" value="F:penicillin binding"/>
    <property type="evidence" value="ECO:0007669"/>
    <property type="project" value="InterPro"/>
</dbReference>
<dbReference type="GO" id="GO:0005886">
    <property type="term" value="C:plasma membrane"/>
    <property type="evidence" value="ECO:0007669"/>
    <property type="project" value="TreeGrafter"/>
</dbReference>
<keyword evidence="4" id="KW-0812">Transmembrane</keyword>
<evidence type="ECO:0000259" key="5">
    <source>
        <dbReference type="Pfam" id="PF00905"/>
    </source>
</evidence>
<dbReference type="Pfam" id="PF03717">
    <property type="entry name" value="PBP_dimer"/>
    <property type="match status" value="1"/>
</dbReference>
<dbReference type="Pfam" id="PF00905">
    <property type="entry name" value="Transpeptidase"/>
    <property type="match status" value="1"/>
</dbReference>
<dbReference type="AlphaFoldDB" id="A0A075R1B1"/>
<dbReference type="eggNOG" id="COG0768">
    <property type="taxonomic scope" value="Bacteria"/>
</dbReference>
<dbReference type="InterPro" id="IPR005311">
    <property type="entry name" value="PBP_dimer"/>
</dbReference>
<feature type="transmembrane region" description="Helical" evidence="4">
    <location>
        <begin position="12"/>
        <end position="31"/>
    </location>
</feature>
<dbReference type="EMBL" id="CP007806">
    <property type="protein sequence ID" value="AIG25659.1"/>
    <property type="molecule type" value="Genomic_DNA"/>
</dbReference>
<keyword evidence="8" id="KW-1185">Reference proteome</keyword>
<protein>
    <submittedName>
        <fullName evidence="7">Penicillin-binding protein I</fullName>
    </submittedName>
</protein>
<dbReference type="SUPFAM" id="SSF56519">
    <property type="entry name" value="Penicillin binding protein dimerisation domain"/>
    <property type="match status" value="1"/>
</dbReference>
<dbReference type="PANTHER" id="PTHR30627:SF24">
    <property type="entry name" value="PENICILLIN-BINDING PROTEIN 4B"/>
    <property type="match status" value="1"/>
</dbReference>
<dbReference type="InterPro" id="IPR001460">
    <property type="entry name" value="PCN-bd_Tpept"/>
</dbReference>
<evidence type="ECO:0000256" key="4">
    <source>
        <dbReference type="SAM" id="Phobius"/>
    </source>
</evidence>
<dbReference type="Gene3D" id="3.40.710.10">
    <property type="entry name" value="DD-peptidase/beta-lactamase superfamily"/>
    <property type="match status" value="1"/>
</dbReference>
<dbReference type="InterPro" id="IPR036138">
    <property type="entry name" value="PBP_dimer_sf"/>
</dbReference>
<evidence type="ECO:0000313" key="8">
    <source>
        <dbReference type="Proteomes" id="UP000005850"/>
    </source>
</evidence>
<dbReference type="HOGENOM" id="CLU_009289_6_3_9"/>
<dbReference type="PANTHER" id="PTHR30627">
    <property type="entry name" value="PEPTIDOGLYCAN D,D-TRANSPEPTIDASE"/>
    <property type="match status" value="1"/>
</dbReference>
<comment type="similarity">
    <text evidence="2">Belongs to the transpeptidase family.</text>
</comment>
<gene>
    <name evidence="7" type="primary">pbpI</name>
    <name evidence="7" type="ORF">BRLA_c013190</name>
</gene>
<evidence type="ECO:0000256" key="3">
    <source>
        <dbReference type="ARBA" id="ARBA00023136"/>
    </source>
</evidence>
<dbReference type="InterPro" id="IPR050515">
    <property type="entry name" value="Beta-lactam/transpept"/>
</dbReference>
<dbReference type="Gene3D" id="3.90.1310.10">
    <property type="entry name" value="Penicillin-binding protein 2a (Domain 2)"/>
    <property type="match status" value="1"/>
</dbReference>
<dbReference type="GO" id="GO:0071972">
    <property type="term" value="F:peptidoglycan L,D-transpeptidase activity"/>
    <property type="evidence" value="ECO:0007669"/>
    <property type="project" value="TreeGrafter"/>
</dbReference>
<dbReference type="RefSeq" id="WP_003338306.1">
    <property type="nucleotide sequence ID" value="NZ_CP007806.1"/>
</dbReference>
<dbReference type="SUPFAM" id="SSF56601">
    <property type="entry name" value="beta-lactamase/transpeptidase-like"/>
    <property type="match status" value="1"/>
</dbReference>
<dbReference type="Proteomes" id="UP000005850">
    <property type="component" value="Chromosome"/>
</dbReference>
<name>A0A075R1B1_BRELA</name>
<evidence type="ECO:0000259" key="6">
    <source>
        <dbReference type="Pfam" id="PF03717"/>
    </source>
</evidence>
<proteinExistence type="inferred from homology"/>
<dbReference type="STRING" id="1042163.BRLA_c013190"/>
<feature type="domain" description="Penicillin-binding protein transpeptidase" evidence="5">
    <location>
        <begin position="276"/>
        <end position="585"/>
    </location>
</feature>
<evidence type="ECO:0000256" key="2">
    <source>
        <dbReference type="ARBA" id="ARBA00007171"/>
    </source>
</evidence>
<dbReference type="InterPro" id="IPR012338">
    <property type="entry name" value="Beta-lactam/transpept-like"/>
</dbReference>
<comment type="subcellular location">
    <subcellularLocation>
        <location evidence="1">Membrane</location>
    </subcellularLocation>
</comment>
<sequence length="599" mass="66151">MDLQVLNKRRSFLILLIISLLFGGLLLRLWWIQVAATNSFSPHKIDLVKAAVRQRQQAITLNSGRGEITDRHGEPLTGVEKNALIIFPLARGNAEVNEKIRKVAEIVQSRESEIMKMIQKGKNPAPLRDFAGNIIELNEKQRKQINDLKIPGILSVAMTERYAPNGIAKQVIGYVSQNPERIAQLYPDDLQNGKMMPDTPIGSSGLERTFDRFLQGMQPSILSYYVDGQGNPLSGLDTRFSIEDNAFYPLTVKTTMDRQIQAFMEQAMDMAGIEAGAIVVLDVKNSDILAMASRPKFDPTKVNVEEGNWKNQAMIQISPGSVYKTVVAAAALEDGVVSPSETFTCEGSYGKYGFSCWKKEGHGHLTMLEAFAESCNITFAEIAKRLGGERILKQAEKMGLTKQIGWQIDQLYKMENFTQLDGEESGQVFAKEVSPNDEGVLIQTAIGQRDVQISPLQAANMMAMIARGGTAKEARLVSDIEYRNGSRFYEFSQKDVTGVGVDKVTSQKLSRFLQEVVRQGTGSSLKDLPLSVAGKSGTAQVLYKGEPKVHQWFAGFAPANSPRYAIVVVAKNQQISGANKATQAFKLAIERLATFELRS</sequence>
<feature type="domain" description="Penicillin-binding protein dimerisation" evidence="6">
    <location>
        <begin position="62"/>
        <end position="234"/>
    </location>
</feature>
<keyword evidence="4" id="KW-1133">Transmembrane helix</keyword>
<organism evidence="7 8">
    <name type="scientific">Brevibacillus laterosporus LMG 15441</name>
    <dbReference type="NCBI Taxonomy" id="1042163"/>
    <lineage>
        <taxon>Bacteria</taxon>
        <taxon>Bacillati</taxon>
        <taxon>Bacillota</taxon>
        <taxon>Bacilli</taxon>
        <taxon>Bacillales</taxon>
        <taxon>Paenibacillaceae</taxon>
        <taxon>Brevibacillus</taxon>
    </lineage>
</organism>
<reference evidence="7 8" key="1">
    <citation type="journal article" date="2011" name="J. Bacteriol.">
        <title>Genome sequence of Brevibacillus laterosporus LMG 15441, a pathogen of invertebrates.</title>
        <authorList>
            <person name="Djukic M."/>
            <person name="Poehlein A."/>
            <person name="Thurmer A."/>
            <person name="Daniel R."/>
        </authorList>
    </citation>
    <scope>NUCLEOTIDE SEQUENCE [LARGE SCALE GENOMIC DNA]</scope>
    <source>
        <strain evidence="7 8">LMG 15441</strain>
    </source>
</reference>
<keyword evidence="3 4" id="KW-0472">Membrane</keyword>